<dbReference type="InterPro" id="IPR052529">
    <property type="entry name" value="Bact_Transport_Assoc"/>
</dbReference>
<evidence type="ECO:0000256" key="1">
    <source>
        <dbReference type="SAM" id="Phobius"/>
    </source>
</evidence>
<evidence type="ECO:0000259" key="2">
    <source>
        <dbReference type="Pfam" id="PF04235"/>
    </source>
</evidence>
<accession>A0A1D7QMG1</accession>
<keyword evidence="1" id="KW-1133">Transmembrane helix</keyword>
<proteinExistence type="predicted"/>
<feature type="transmembrane region" description="Helical" evidence="1">
    <location>
        <begin position="124"/>
        <end position="139"/>
    </location>
</feature>
<keyword evidence="4" id="KW-1185">Reference proteome</keyword>
<feature type="transmembrane region" description="Helical" evidence="1">
    <location>
        <begin position="101"/>
        <end position="118"/>
    </location>
</feature>
<evidence type="ECO:0000313" key="4">
    <source>
        <dbReference type="Proteomes" id="UP000094313"/>
    </source>
</evidence>
<protein>
    <recommendedName>
        <fullName evidence="2">DUF418 domain-containing protein</fullName>
    </recommendedName>
</protein>
<sequence>MNNKSEPLSTHSTARIHEIDIIRGLALWGILVVNMALFSFPALYMDQSAFWDGNLDQWSIKLIHFFGEGKFISVFSFLFGLGFTIFMKGAQVKTSQPKKLFSRRLFILLIIGLIHGYFIWYGDVLLFYSFLGFLLMFFWNSKPQRLLSWAFYLLIIPVILFIIGGLLFENAFYAENADLVNIKKELALTAIQRYQSGDLSLIFRQNLQDLMQTRLGYLSIVPQIFAMFLLGAYAGVRKIFDNLKEHESFIRNVQIGALIIGLPICVASILYLDQPVTTFSYNFMQVVGTYIAGPTLGIFYICSALLLLRNENWKKILKPFSALGRMAATNYLLQSILCLFLFSGVGFALYSKVSPTLTLLMSLFIIVFQLLISNLWLKYFKYGPVEWLWRYLTYKNFSK</sequence>
<dbReference type="AlphaFoldDB" id="A0A1D7QMG1"/>
<feature type="domain" description="DUF418" evidence="2">
    <location>
        <begin position="237"/>
        <end position="395"/>
    </location>
</feature>
<feature type="transmembrane region" description="Helical" evidence="1">
    <location>
        <begin position="283"/>
        <end position="308"/>
    </location>
</feature>
<feature type="transmembrane region" description="Helical" evidence="1">
    <location>
        <begin position="21"/>
        <end position="44"/>
    </location>
</feature>
<dbReference type="PANTHER" id="PTHR30590">
    <property type="entry name" value="INNER MEMBRANE PROTEIN"/>
    <property type="match status" value="1"/>
</dbReference>
<dbReference type="InterPro" id="IPR007349">
    <property type="entry name" value="DUF418"/>
</dbReference>
<dbReference type="EMBL" id="CP017141">
    <property type="protein sequence ID" value="AOM79855.1"/>
    <property type="molecule type" value="Genomic_DNA"/>
</dbReference>
<keyword evidence="1" id="KW-0812">Transmembrane</keyword>
<feature type="transmembrane region" description="Helical" evidence="1">
    <location>
        <begin position="329"/>
        <end position="350"/>
    </location>
</feature>
<dbReference type="KEGG" id="psty:BFS30_23435"/>
<evidence type="ECO:0000313" key="3">
    <source>
        <dbReference type="EMBL" id="AOM79855.1"/>
    </source>
</evidence>
<keyword evidence="1" id="KW-0472">Membrane</keyword>
<dbReference type="RefSeq" id="WP_069381517.1">
    <property type="nucleotide sequence ID" value="NZ_CP017141.1"/>
</dbReference>
<dbReference type="OrthoDB" id="9807744at2"/>
<feature type="transmembrane region" description="Helical" evidence="1">
    <location>
        <begin position="71"/>
        <end position="89"/>
    </location>
</feature>
<reference evidence="3 4" key="1">
    <citation type="submission" date="2016-08" db="EMBL/GenBank/DDBJ databases">
        <authorList>
            <person name="Seilhamer J.J."/>
        </authorList>
    </citation>
    <scope>NUCLEOTIDE SEQUENCE [LARGE SCALE GENOMIC DNA]</scope>
    <source>
        <strain evidence="3 4">DX4</strain>
    </source>
</reference>
<gene>
    <name evidence="3" type="ORF">BFS30_23435</name>
</gene>
<dbReference type="PANTHER" id="PTHR30590:SF2">
    <property type="entry name" value="INNER MEMBRANE PROTEIN"/>
    <property type="match status" value="1"/>
</dbReference>
<name>A0A1D7QMG1_9SPHI</name>
<organism evidence="3 4">
    <name type="scientific">Pedobacter steynii</name>
    <dbReference type="NCBI Taxonomy" id="430522"/>
    <lineage>
        <taxon>Bacteria</taxon>
        <taxon>Pseudomonadati</taxon>
        <taxon>Bacteroidota</taxon>
        <taxon>Sphingobacteriia</taxon>
        <taxon>Sphingobacteriales</taxon>
        <taxon>Sphingobacteriaceae</taxon>
        <taxon>Pedobacter</taxon>
    </lineage>
</organism>
<dbReference type="Pfam" id="PF04235">
    <property type="entry name" value="DUF418"/>
    <property type="match status" value="1"/>
</dbReference>
<feature type="transmembrane region" description="Helical" evidence="1">
    <location>
        <begin position="215"/>
        <end position="236"/>
    </location>
</feature>
<feature type="transmembrane region" description="Helical" evidence="1">
    <location>
        <begin position="248"/>
        <end position="271"/>
    </location>
</feature>
<dbReference type="Proteomes" id="UP000094313">
    <property type="component" value="Chromosome"/>
</dbReference>
<feature type="transmembrane region" description="Helical" evidence="1">
    <location>
        <begin position="356"/>
        <end position="377"/>
    </location>
</feature>
<feature type="transmembrane region" description="Helical" evidence="1">
    <location>
        <begin position="146"/>
        <end position="168"/>
    </location>
</feature>